<name>A0A0F4T080_PSEFL</name>
<accession>A0A0F4T080</accession>
<reference evidence="1 2" key="1">
    <citation type="submission" date="2015-03" db="EMBL/GenBank/DDBJ databases">
        <title>Comparative genomics of Pseudomonas insights into diversity of traits involved in vanlence and defense.</title>
        <authorList>
            <person name="Qin Y."/>
        </authorList>
    </citation>
    <scope>NUCLEOTIDE SEQUENCE [LARGE SCALE GENOMIC DNA]</scope>
    <source>
        <strain evidence="1 2">C3</strain>
    </source>
</reference>
<proteinExistence type="predicted"/>
<evidence type="ECO:0000313" key="2">
    <source>
        <dbReference type="Proteomes" id="UP000033500"/>
    </source>
</evidence>
<comment type="caution">
    <text evidence="1">The sequence shown here is derived from an EMBL/GenBank/DDBJ whole genome shotgun (WGS) entry which is preliminary data.</text>
</comment>
<dbReference type="Proteomes" id="UP000033500">
    <property type="component" value="Unassembled WGS sequence"/>
</dbReference>
<dbReference type="PATRIC" id="fig|294.131.peg.4365"/>
<dbReference type="RefSeq" id="WP_046049255.1">
    <property type="nucleotide sequence ID" value="NZ_LACD01000034.1"/>
</dbReference>
<dbReference type="EMBL" id="LACD01000034">
    <property type="protein sequence ID" value="KJZ36802.1"/>
    <property type="molecule type" value="Genomic_DNA"/>
</dbReference>
<gene>
    <name evidence="1" type="ORF">VC34_26710</name>
</gene>
<dbReference type="AlphaFoldDB" id="A0A0F4T080"/>
<organism evidence="1 2">
    <name type="scientific">Pseudomonas fluorescens</name>
    <dbReference type="NCBI Taxonomy" id="294"/>
    <lineage>
        <taxon>Bacteria</taxon>
        <taxon>Pseudomonadati</taxon>
        <taxon>Pseudomonadota</taxon>
        <taxon>Gammaproteobacteria</taxon>
        <taxon>Pseudomonadales</taxon>
        <taxon>Pseudomonadaceae</taxon>
        <taxon>Pseudomonas</taxon>
    </lineage>
</organism>
<protein>
    <submittedName>
        <fullName evidence="1">Uncharacterized protein</fullName>
    </submittedName>
</protein>
<sequence>MTKKYNALILEIDEVVEEAVVLLVEGVTVKCFASYCPFAIEAGKQYAVEFDLVLPDSDGVMLAQGSDRKAEMTDLGFSCFVSGYLDGPILRSFVDFMNLELHYGFPQFNEKYVKVSVERIDVAFGQERRNFWARSSEVSFNS</sequence>
<evidence type="ECO:0000313" key="1">
    <source>
        <dbReference type="EMBL" id="KJZ36802.1"/>
    </source>
</evidence>